<dbReference type="AlphaFoldDB" id="A0A8J4DES3"/>
<sequence>MQFTNEFIVPAAPDAAWTLLTDVPKIAPCMPGATVTPLADGGYEGTVAVKVGPIKVTYRGTASFTQVDAGDHRMVLDARGTESSGKGSAAAVVTIDLVGEGPDKTKVLVDTQMQVTGKVAQFGRSAMADVGARLIGMFAANLEAMLSQQGERPPSVSGSELRMTPAEPELDALALAWPLIRRGAVVAGAFACGALITWLVTRYRPRRGPRGGARRAVRR</sequence>
<protein>
    <submittedName>
        <fullName evidence="2">Carbon monoxide dehydrogenase subunit G</fullName>
    </submittedName>
</protein>
<dbReference type="Pfam" id="PF06240">
    <property type="entry name" value="COXG"/>
    <property type="match status" value="1"/>
</dbReference>
<dbReference type="PANTHER" id="PTHR38588">
    <property type="entry name" value="BLL0334 PROTEIN"/>
    <property type="match status" value="1"/>
</dbReference>
<dbReference type="Gene3D" id="3.30.530.20">
    <property type="match status" value="1"/>
</dbReference>
<dbReference type="CDD" id="cd07823">
    <property type="entry name" value="SRPBCC_5"/>
    <property type="match status" value="1"/>
</dbReference>
<gene>
    <name evidence="2" type="ORF">Pth03_69360</name>
</gene>
<dbReference type="PANTHER" id="PTHR38588:SF1">
    <property type="entry name" value="BLL0334 PROTEIN"/>
    <property type="match status" value="1"/>
</dbReference>
<dbReference type="Proteomes" id="UP000605992">
    <property type="component" value="Unassembled WGS sequence"/>
</dbReference>
<keyword evidence="1" id="KW-0472">Membrane</keyword>
<organism evidence="2 3">
    <name type="scientific">Planotetraspora thailandica</name>
    <dbReference type="NCBI Taxonomy" id="487172"/>
    <lineage>
        <taxon>Bacteria</taxon>
        <taxon>Bacillati</taxon>
        <taxon>Actinomycetota</taxon>
        <taxon>Actinomycetes</taxon>
        <taxon>Streptosporangiales</taxon>
        <taxon>Streptosporangiaceae</taxon>
        <taxon>Planotetraspora</taxon>
    </lineage>
</organism>
<keyword evidence="3" id="KW-1185">Reference proteome</keyword>
<evidence type="ECO:0000313" key="2">
    <source>
        <dbReference type="EMBL" id="GII58547.1"/>
    </source>
</evidence>
<dbReference type="RefSeq" id="WP_203948638.1">
    <property type="nucleotide sequence ID" value="NZ_BOOR01000066.1"/>
</dbReference>
<evidence type="ECO:0000256" key="1">
    <source>
        <dbReference type="SAM" id="Phobius"/>
    </source>
</evidence>
<accession>A0A8J4DES3</accession>
<name>A0A8J4DES3_9ACTN</name>
<comment type="caution">
    <text evidence="2">The sequence shown here is derived from an EMBL/GenBank/DDBJ whole genome shotgun (WGS) entry which is preliminary data.</text>
</comment>
<keyword evidence="1" id="KW-1133">Transmembrane helix</keyword>
<feature type="transmembrane region" description="Helical" evidence="1">
    <location>
        <begin position="179"/>
        <end position="200"/>
    </location>
</feature>
<keyword evidence="1" id="KW-0812">Transmembrane</keyword>
<proteinExistence type="predicted"/>
<dbReference type="EMBL" id="BOOR01000066">
    <property type="protein sequence ID" value="GII58547.1"/>
    <property type="molecule type" value="Genomic_DNA"/>
</dbReference>
<dbReference type="InterPro" id="IPR010419">
    <property type="entry name" value="CO_DH_gsu"/>
</dbReference>
<reference evidence="2" key="1">
    <citation type="submission" date="2021-01" db="EMBL/GenBank/DDBJ databases">
        <title>Whole genome shotgun sequence of Planotetraspora thailandica NBRC 104271.</title>
        <authorList>
            <person name="Komaki H."/>
            <person name="Tamura T."/>
        </authorList>
    </citation>
    <scope>NUCLEOTIDE SEQUENCE</scope>
    <source>
        <strain evidence="2">NBRC 104271</strain>
    </source>
</reference>
<dbReference type="InterPro" id="IPR023393">
    <property type="entry name" value="START-like_dom_sf"/>
</dbReference>
<evidence type="ECO:0000313" key="3">
    <source>
        <dbReference type="Proteomes" id="UP000605992"/>
    </source>
</evidence>
<dbReference type="SUPFAM" id="SSF55961">
    <property type="entry name" value="Bet v1-like"/>
    <property type="match status" value="1"/>
</dbReference>